<reference evidence="1 2" key="1">
    <citation type="submission" date="2024-09" db="EMBL/GenBank/DDBJ databases">
        <authorList>
            <person name="Sun Q."/>
            <person name="Mori K."/>
        </authorList>
    </citation>
    <scope>NUCLEOTIDE SEQUENCE [LARGE SCALE GENOMIC DNA]</scope>
    <source>
        <strain evidence="1 2">NCAIM B.02537</strain>
    </source>
</reference>
<gene>
    <name evidence="1" type="ORF">ACFFF7_13580</name>
</gene>
<accession>A0ABV6PKR7</accession>
<name>A0ABV6PKR7_9SPHN</name>
<dbReference type="EMBL" id="JBHLTL010000011">
    <property type="protein sequence ID" value="MFC0590437.1"/>
    <property type="molecule type" value="Genomic_DNA"/>
</dbReference>
<proteinExistence type="predicted"/>
<organism evidence="1 2">
    <name type="scientific">Novosphingobium aquiterrae</name>
    <dbReference type="NCBI Taxonomy" id="624388"/>
    <lineage>
        <taxon>Bacteria</taxon>
        <taxon>Pseudomonadati</taxon>
        <taxon>Pseudomonadota</taxon>
        <taxon>Alphaproteobacteria</taxon>
        <taxon>Sphingomonadales</taxon>
        <taxon>Sphingomonadaceae</taxon>
        <taxon>Novosphingobium</taxon>
    </lineage>
</organism>
<protein>
    <recommendedName>
        <fullName evidence="3">MarR family transcriptional regulator</fullName>
    </recommendedName>
</protein>
<evidence type="ECO:0008006" key="3">
    <source>
        <dbReference type="Google" id="ProtNLM"/>
    </source>
</evidence>
<dbReference type="RefSeq" id="WP_379481897.1">
    <property type="nucleotide sequence ID" value="NZ_JBHLTL010000011.1"/>
</dbReference>
<keyword evidence="2" id="KW-1185">Reference proteome</keyword>
<comment type="caution">
    <text evidence="1">The sequence shown here is derived from an EMBL/GenBank/DDBJ whole genome shotgun (WGS) entry which is preliminary data.</text>
</comment>
<evidence type="ECO:0000313" key="1">
    <source>
        <dbReference type="EMBL" id="MFC0590437.1"/>
    </source>
</evidence>
<sequence length="53" mass="5480">MGIDPAAAMAPALTQLYRAARAALLASVPAFDPAEIAVLRRDFAEIAKALGRG</sequence>
<evidence type="ECO:0000313" key="2">
    <source>
        <dbReference type="Proteomes" id="UP001589943"/>
    </source>
</evidence>
<dbReference type="Proteomes" id="UP001589943">
    <property type="component" value="Unassembled WGS sequence"/>
</dbReference>